<name>A0A1I7T891_9PELO</name>
<dbReference type="Proteomes" id="UP000095282">
    <property type="component" value="Unplaced"/>
</dbReference>
<dbReference type="WBParaSite" id="Csp11.Scaffold540.g3380.t1">
    <property type="protein sequence ID" value="Csp11.Scaffold540.g3380.t1"/>
    <property type="gene ID" value="Csp11.Scaffold540.g3380"/>
</dbReference>
<protein>
    <submittedName>
        <fullName evidence="2">Histidine kinase</fullName>
    </submittedName>
</protein>
<reference evidence="2" key="1">
    <citation type="submission" date="2016-11" db="UniProtKB">
        <authorList>
            <consortium name="WormBaseParasite"/>
        </authorList>
    </citation>
    <scope>IDENTIFICATION</scope>
</reference>
<keyword evidence="1" id="KW-1185">Reference proteome</keyword>
<evidence type="ECO:0000313" key="1">
    <source>
        <dbReference type="Proteomes" id="UP000095282"/>
    </source>
</evidence>
<organism evidence="1 2">
    <name type="scientific">Caenorhabditis tropicalis</name>
    <dbReference type="NCBI Taxonomy" id="1561998"/>
    <lineage>
        <taxon>Eukaryota</taxon>
        <taxon>Metazoa</taxon>
        <taxon>Ecdysozoa</taxon>
        <taxon>Nematoda</taxon>
        <taxon>Chromadorea</taxon>
        <taxon>Rhabditida</taxon>
        <taxon>Rhabditina</taxon>
        <taxon>Rhabditomorpha</taxon>
        <taxon>Rhabditoidea</taxon>
        <taxon>Rhabditidae</taxon>
        <taxon>Peloderinae</taxon>
        <taxon>Caenorhabditis</taxon>
    </lineage>
</organism>
<proteinExistence type="predicted"/>
<sequence length="71" mass="8239">MPVIDLSYRNTWDVSPFVVQTAFRDQMRAINVVAPESSPPLRQRLRNAWMWLKIKIGWQPAAVGNSVPQRF</sequence>
<dbReference type="AlphaFoldDB" id="A0A1I7T891"/>
<evidence type="ECO:0000313" key="2">
    <source>
        <dbReference type="WBParaSite" id="Csp11.Scaffold540.g3380.t1"/>
    </source>
</evidence>
<accession>A0A1I7T891</accession>